<comment type="caution">
    <text evidence="2">The sequence shown here is derived from an EMBL/GenBank/DDBJ whole genome shotgun (WGS) entry which is preliminary data.</text>
</comment>
<evidence type="ECO:0000313" key="2">
    <source>
        <dbReference type="EMBL" id="MFD0312754.1"/>
    </source>
</evidence>
<organism evidence="2 3">
    <name type="scientific">Streptomyces flavalbus</name>
    <dbReference type="NCBI Taxonomy" id="2665155"/>
    <lineage>
        <taxon>Bacteria</taxon>
        <taxon>Bacillati</taxon>
        <taxon>Actinomycetota</taxon>
        <taxon>Actinomycetes</taxon>
        <taxon>Kitasatosporales</taxon>
        <taxon>Streptomycetaceae</taxon>
        <taxon>Streptomyces</taxon>
    </lineage>
</organism>
<dbReference type="RefSeq" id="WP_381604338.1">
    <property type="nucleotide sequence ID" value="NZ_JBHTEB010000001.1"/>
</dbReference>
<keyword evidence="1" id="KW-0472">Membrane</keyword>
<protein>
    <recommendedName>
        <fullName evidence="4">Integral membrane protein</fullName>
    </recommendedName>
</protein>
<keyword evidence="1" id="KW-0812">Transmembrane</keyword>
<gene>
    <name evidence="2" type="ORF">ACFQZ6_00585</name>
</gene>
<dbReference type="InterPro" id="IPR017946">
    <property type="entry name" value="PLC-like_Pdiesterase_TIM-brl"/>
</dbReference>
<dbReference type="CDD" id="cd08588">
    <property type="entry name" value="PI-PLCc_At5g67130_like"/>
    <property type="match status" value="1"/>
</dbReference>
<sequence length="730" mass="78408">MLRSRWLRPLAWAVAVLSLTTLAVSAVARGTVLNPGFYGAALADEHAYQRFYDEVLVDPRHARLTSDLLGRLPVARSPLTANVKVVIPPETLRAMTERQITEVVRYLEGDRDRLRLTVDLAPLVENVETLSQTYFADAVAAAQQRPEPDFAAFVDRLARTAEELVAGRAPATGLPALALSDEQAESATRTLLGLVPRDERARLRPEVAAALRGGDVDSALAAIAPAALSDRNRAAAADLFREAGGRTWVITTDLDPPGDVLAPVQRARSVTRLVQHVVEPLAAVLAALWCAAPRSTRLSPPRPLARRLTPLGWALAAAGALTALGALLLRLATGGGPLVTAPSSWSPSVARLVEDVEITAVDRLLTTATVIALCLLGAGALLVSVAWAWQTRPRLATLSARTEHRRGLTLTTVASALALAGINLAPVTFAGSAPDVCQGSSRLCDLRYDDTAHLASHNAMASTADRFIGPLQDPDVIGQLNAGVRALLLDTHRWERPEELADRLSRSDFSPALRAQLTQALARANPPRPGLWLCHSACGAGATELVPTLRRIGDWLRDHPTDVVTLIVQDGISARDTARAFTEAGLTDLLYAPAADPSQPWPTLGDMVDSGRRLVVFAEQADGPAPWYRNFYRYGMETPFAVRSPDSFTCEPNRGGTDKRLFLLNHFVTAGGGRRLEAGVVNSRQRVLDRAHACERQRGRPVTFVAVDYVTVGDARAAVDALNLERAEGG</sequence>
<dbReference type="PANTHER" id="PTHR13593:SF140">
    <property type="entry name" value="PLC-LIKE PHOSPHODIESTERASE"/>
    <property type="match status" value="1"/>
</dbReference>
<dbReference type="PANTHER" id="PTHR13593">
    <property type="match status" value="1"/>
</dbReference>
<dbReference type="Pfam" id="PF26146">
    <property type="entry name" value="PI-PLC_X"/>
    <property type="match status" value="1"/>
</dbReference>
<accession>A0ABW2W214</accession>
<keyword evidence="3" id="KW-1185">Reference proteome</keyword>
<evidence type="ECO:0000313" key="3">
    <source>
        <dbReference type="Proteomes" id="UP001597023"/>
    </source>
</evidence>
<reference evidence="3" key="1">
    <citation type="journal article" date="2019" name="Int. J. Syst. Evol. Microbiol.">
        <title>The Global Catalogue of Microorganisms (GCM) 10K type strain sequencing project: providing services to taxonomists for standard genome sequencing and annotation.</title>
        <authorList>
            <consortium name="The Broad Institute Genomics Platform"/>
            <consortium name="The Broad Institute Genome Sequencing Center for Infectious Disease"/>
            <person name="Wu L."/>
            <person name="Ma J."/>
        </authorList>
    </citation>
    <scope>NUCLEOTIDE SEQUENCE [LARGE SCALE GENOMIC DNA]</scope>
    <source>
        <strain evidence="3">CGMCC 4.7400</strain>
    </source>
</reference>
<keyword evidence="1" id="KW-1133">Transmembrane helix</keyword>
<name>A0ABW2W214_9ACTN</name>
<feature type="transmembrane region" description="Helical" evidence="1">
    <location>
        <begin position="364"/>
        <end position="389"/>
    </location>
</feature>
<feature type="transmembrane region" description="Helical" evidence="1">
    <location>
        <begin position="313"/>
        <end position="332"/>
    </location>
</feature>
<evidence type="ECO:0008006" key="4">
    <source>
        <dbReference type="Google" id="ProtNLM"/>
    </source>
</evidence>
<feature type="transmembrane region" description="Helical" evidence="1">
    <location>
        <begin position="410"/>
        <end position="431"/>
    </location>
</feature>
<dbReference type="Proteomes" id="UP001597023">
    <property type="component" value="Unassembled WGS sequence"/>
</dbReference>
<dbReference type="InterPro" id="IPR051057">
    <property type="entry name" value="PI-PLC_domain"/>
</dbReference>
<evidence type="ECO:0000256" key="1">
    <source>
        <dbReference type="SAM" id="Phobius"/>
    </source>
</evidence>
<dbReference type="Gene3D" id="3.20.20.190">
    <property type="entry name" value="Phosphatidylinositol (PI) phosphodiesterase"/>
    <property type="match status" value="1"/>
</dbReference>
<dbReference type="SUPFAM" id="SSF51695">
    <property type="entry name" value="PLC-like phosphodiesterases"/>
    <property type="match status" value="1"/>
</dbReference>
<proteinExistence type="predicted"/>
<dbReference type="EMBL" id="JBHTEB010000001">
    <property type="protein sequence ID" value="MFD0312754.1"/>
    <property type="molecule type" value="Genomic_DNA"/>
</dbReference>